<name>A0ABP0M3J7_9DINO</name>
<feature type="compositionally biased region" description="Basic and acidic residues" evidence="1">
    <location>
        <begin position="82"/>
        <end position="97"/>
    </location>
</feature>
<keyword evidence="3" id="KW-1185">Reference proteome</keyword>
<dbReference type="Proteomes" id="UP001642484">
    <property type="component" value="Unassembled WGS sequence"/>
</dbReference>
<protein>
    <recommendedName>
        <fullName evidence="4">Phosphoglycerate mutase (2,3-diphosphoglycerate-dependent)</fullName>
    </recommendedName>
</protein>
<comment type="caution">
    <text evidence="2">The sequence shown here is derived from an EMBL/GenBank/DDBJ whole genome shotgun (WGS) entry which is preliminary data.</text>
</comment>
<organism evidence="2 3">
    <name type="scientific">Durusdinium trenchii</name>
    <dbReference type="NCBI Taxonomy" id="1381693"/>
    <lineage>
        <taxon>Eukaryota</taxon>
        <taxon>Sar</taxon>
        <taxon>Alveolata</taxon>
        <taxon>Dinophyceae</taxon>
        <taxon>Suessiales</taxon>
        <taxon>Symbiodiniaceae</taxon>
        <taxon>Durusdinium</taxon>
    </lineage>
</organism>
<feature type="region of interest" description="Disordered" evidence="1">
    <location>
        <begin position="73"/>
        <end position="102"/>
    </location>
</feature>
<proteinExistence type="predicted"/>
<reference evidence="2 3" key="1">
    <citation type="submission" date="2024-02" db="EMBL/GenBank/DDBJ databases">
        <authorList>
            <person name="Chen Y."/>
            <person name="Shah S."/>
            <person name="Dougan E. K."/>
            <person name="Thang M."/>
            <person name="Chan C."/>
        </authorList>
    </citation>
    <scope>NUCLEOTIDE SEQUENCE [LARGE SCALE GENOMIC DNA]</scope>
</reference>
<dbReference type="Gene3D" id="3.40.50.1240">
    <property type="entry name" value="Phosphoglycerate mutase-like"/>
    <property type="match status" value="1"/>
</dbReference>
<evidence type="ECO:0008006" key="4">
    <source>
        <dbReference type="Google" id="ProtNLM"/>
    </source>
</evidence>
<dbReference type="InterPro" id="IPR029033">
    <property type="entry name" value="His_PPase_superfam"/>
</dbReference>
<dbReference type="SMART" id="SM00855">
    <property type="entry name" value="PGAM"/>
    <property type="match status" value="1"/>
</dbReference>
<evidence type="ECO:0000313" key="2">
    <source>
        <dbReference type="EMBL" id="CAK9046047.1"/>
    </source>
</evidence>
<dbReference type="CDD" id="cd07067">
    <property type="entry name" value="HP_PGM_like"/>
    <property type="match status" value="1"/>
</dbReference>
<accession>A0ABP0M3J7</accession>
<evidence type="ECO:0000256" key="1">
    <source>
        <dbReference type="SAM" id="MobiDB-lite"/>
    </source>
</evidence>
<dbReference type="InterPro" id="IPR001345">
    <property type="entry name" value="PG/BPGM_mutase_AS"/>
</dbReference>
<evidence type="ECO:0000313" key="3">
    <source>
        <dbReference type="Proteomes" id="UP001642484"/>
    </source>
</evidence>
<gene>
    <name evidence="2" type="ORF">CCMP2556_LOCUS23965</name>
</gene>
<dbReference type="PROSITE" id="PS00175">
    <property type="entry name" value="PG_MUTASE"/>
    <property type="match status" value="1"/>
</dbReference>
<dbReference type="InterPro" id="IPR013078">
    <property type="entry name" value="His_Pase_superF_clade-1"/>
</dbReference>
<dbReference type="Pfam" id="PF00300">
    <property type="entry name" value="His_Phos_1"/>
    <property type="match status" value="1"/>
</dbReference>
<dbReference type="SUPFAM" id="SSF53254">
    <property type="entry name" value="Phosphoglycerate mutase-like"/>
    <property type="match status" value="1"/>
</dbReference>
<sequence>MAKAKVANMSMKSKFAEADAEPMLRNLSAMKLQRWGRMLLVKRRIHHLYVLEDKVLLRPKPALLALKLLLPDSRPSSSASADPRRAAAERSEGRMESKASSGASSVTLSALAGHLEKSGFYPVTSPEKEPFVSSTVRAAQAIFSLLHVPRDGALQEKHLDRVYRHHRIHWRISMSKTSLRLILMRHGESSWNAQSVFSDSPGSPAAYRALRPEGWTQVTRTSWALRLCQDWQPHMLLSSSLACCRQTCERVCSMLNNPESGVPGAIEEGAKTLRIARCKALDFPDRVGGLGLSASEVGDAVREVVQEAEADSGEKLPRPKDVQHCSPPKILMFVTGGAAAESLMGYLTSGMKRKLLDQLLIGPGDAMLLESPPLHRLVGDGNEERVRADSELWQAALCRNQWHALYHIRGDGIGARPGALPMTVEESNADVARKIRERVLRPKFYDSSKLPEVDRAREVFSETREAFRRFAGEPMIFSHKEFSKLCWRAGKEEVPLESDFCAKVRPLVYGFKFSSPVASNEEAPG</sequence>
<dbReference type="EMBL" id="CAXAMN010015557">
    <property type="protein sequence ID" value="CAK9046047.1"/>
    <property type="molecule type" value="Genomic_DNA"/>
</dbReference>